<keyword evidence="1" id="KW-0732">Signal</keyword>
<accession>A0A2M8PG55</accession>
<name>A0A2M8PG55_9CHLR</name>
<evidence type="ECO:0000256" key="1">
    <source>
        <dbReference type="SAM" id="SignalP"/>
    </source>
</evidence>
<reference evidence="2 3" key="1">
    <citation type="submission" date="2017-11" db="EMBL/GenBank/DDBJ databases">
        <title>Evolution of Phototrophy in the Chloroflexi Phylum Driven by Horizontal Gene Transfer.</title>
        <authorList>
            <person name="Ward L.M."/>
            <person name="Hemp J."/>
            <person name="Shih P.M."/>
            <person name="Mcglynn S.E."/>
            <person name="Fischer W."/>
        </authorList>
    </citation>
    <scope>NUCLEOTIDE SEQUENCE [LARGE SCALE GENOMIC DNA]</scope>
    <source>
        <strain evidence="2">JP3_13</strain>
    </source>
</reference>
<dbReference type="Proteomes" id="UP000229681">
    <property type="component" value="Unassembled WGS sequence"/>
</dbReference>
<gene>
    <name evidence="2" type="ORF">CUN49_04950</name>
</gene>
<evidence type="ECO:0000313" key="2">
    <source>
        <dbReference type="EMBL" id="PJF36521.1"/>
    </source>
</evidence>
<dbReference type="NCBIfam" id="NF038353">
    <property type="entry name" value="FxLYD_dom"/>
    <property type="match status" value="1"/>
</dbReference>
<evidence type="ECO:0008006" key="4">
    <source>
        <dbReference type="Google" id="ProtNLM"/>
    </source>
</evidence>
<dbReference type="InterPro" id="IPR047676">
    <property type="entry name" value="FxLYD_dom"/>
</dbReference>
<dbReference type="AlphaFoldDB" id="A0A2M8PG55"/>
<proteinExistence type="predicted"/>
<dbReference type="EMBL" id="PGTM01000047">
    <property type="protein sequence ID" value="PJF36521.1"/>
    <property type="molecule type" value="Genomic_DNA"/>
</dbReference>
<protein>
    <recommendedName>
        <fullName evidence="4">FlgO domain-containing protein</fullName>
    </recommendedName>
</protein>
<organism evidence="2 3">
    <name type="scientific">Candidatus Thermofonsia Clade 1 bacterium</name>
    <dbReference type="NCBI Taxonomy" id="2364210"/>
    <lineage>
        <taxon>Bacteria</taxon>
        <taxon>Bacillati</taxon>
        <taxon>Chloroflexota</taxon>
        <taxon>Candidatus Thermofontia</taxon>
        <taxon>Candidatus Thermofonsia Clade 1</taxon>
    </lineage>
</organism>
<feature type="signal peptide" evidence="1">
    <location>
        <begin position="1"/>
        <end position="31"/>
    </location>
</feature>
<comment type="caution">
    <text evidence="2">The sequence shown here is derived from an EMBL/GenBank/DDBJ whole genome shotgun (WGS) entry which is preliminary data.</text>
</comment>
<sequence length="271" mass="29573">MMLEDLRVPKNRRLVWLWCCLGVLVASCSQSNTTNPATPIATLALLKWTNVPTASPTSTPRLRRTPTFNPATLIALTLVPTPLPLSVNMPHCQETPVGSLLCLGSLSNPLSEPISQMIVRIYLVDQFGNALAMREVPTARHYLLPNESTPYGAQFEQTPSEYSGAVAEIARALPNAQPLPDLAVERLESTYAEGLYVVSGELRNRSEQTVEQLSLVATLYDEAGQVTGFRHLRLPQQQVLLPKQNLPFQVAIIPHLAGTQHVAAAAEGKLP</sequence>
<evidence type="ECO:0000313" key="3">
    <source>
        <dbReference type="Proteomes" id="UP000229681"/>
    </source>
</evidence>
<feature type="chain" id="PRO_5030053722" description="FlgO domain-containing protein" evidence="1">
    <location>
        <begin position="32"/>
        <end position="271"/>
    </location>
</feature>
<dbReference type="PROSITE" id="PS51257">
    <property type="entry name" value="PROKAR_LIPOPROTEIN"/>
    <property type="match status" value="1"/>
</dbReference>